<evidence type="ECO:0000256" key="2">
    <source>
        <dbReference type="ARBA" id="ARBA00023015"/>
    </source>
</evidence>
<evidence type="ECO:0000256" key="1">
    <source>
        <dbReference type="ARBA" id="ARBA00004123"/>
    </source>
</evidence>
<dbReference type="PANTHER" id="PTHR31845">
    <property type="entry name" value="FINGER DOMAIN PROTEIN, PUTATIVE-RELATED"/>
    <property type="match status" value="1"/>
</dbReference>
<dbReference type="AlphaFoldDB" id="A0A0C9U5C5"/>
<dbReference type="Proteomes" id="UP000054279">
    <property type="component" value="Unassembled WGS sequence"/>
</dbReference>
<evidence type="ECO:0000256" key="3">
    <source>
        <dbReference type="ARBA" id="ARBA00023125"/>
    </source>
</evidence>
<keyword evidence="8" id="KW-1185">Reference proteome</keyword>
<sequence>MRIRGDRCCCRVQKWSSLTLTSRNTPLHRKASDAVSALKTPIAPGTLSSVESALLSPHIDSDKSQFRADWQRWVAPFTLIRSLVRRDTLVDTQSRQNTPLIDEDLLGPSQAQLLKDHFTTHYAPWLPVISLFSSLSTLSPFLATVIHVTALRTSSMPLPHSTVIALRERSRHYVGQIFANSTAYPVIESLYALLVLVMWPLEPADDIILLIHGAKNMVQSADEGRLGLAGTRTFSLEPTTIEHAELSAQDLHLIRMWYSLCASETIFTIGVGILASPPPTLLLSKSLGTPPRMALVGRPVADILLVLQVNLHHIVIGAMGARSLDPNLDGHGSNEPTSSQSLPHMKEALEEYITTVSLFLSRLLEWEIEMNSIKIESPAASHIHFAILEIEYHFLTIVYIAHTILIFLYALPPVPYSSHIKSTLWRWNLTCTKGAHRILELWSTFIIFGPNAPHPHAHPHSRRQTAIEPLSLAPDRVYVMIVVALVLMVRQQVAVCETARKNTTADRPPLICTRQTLLSIGRVARDMGGFGPSHDKEHAQDQRREHAAVRYAEILGALLKIWEDKHAVLYALARQTSRDDQEHPSSRPSNGSSVRTEENDTPESISPQPDHSDVDLGGMLGFDIFSDMTALFPWDSSMSGSGSWDVSWGLGDVSMDALAGGMGSTATR</sequence>
<gene>
    <name evidence="7" type="ORF">M422DRAFT_274942</name>
</gene>
<evidence type="ECO:0000313" key="8">
    <source>
        <dbReference type="Proteomes" id="UP000054279"/>
    </source>
</evidence>
<dbReference type="PANTHER" id="PTHR31845:SF17">
    <property type="entry name" value="ZN(II)2CYS6 TRANSCRIPTION FACTOR (EUROFUNG)"/>
    <property type="match status" value="1"/>
</dbReference>
<evidence type="ECO:0000313" key="7">
    <source>
        <dbReference type="EMBL" id="KIJ24317.1"/>
    </source>
</evidence>
<protein>
    <recommendedName>
        <fullName evidence="9">Transcription factor domain-containing protein</fullName>
    </recommendedName>
</protein>
<keyword evidence="5" id="KW-0539">Nucleus</keyword>
<evidence type="ECO:0000256" key="6">
    <source>
        <dbReference type="SAM" id="MobiDB-lite"/>
    </source>
</evidence>
<name>A0A0C9U5C5_SPHS4</name>
<evidence type="ECO:0008006" key="9">
    <source>
        <dbReference type="Google" id="ProtNLM"/>
    </source>
</evidence>
<feature type="region of interest" description="Disordered" evidence="6">
    <location>
        <begin position="575"/>
        <end position="613"/>
    </location>
</feature>
<dbReference type="InterPro" id="IPR051089">
    <property type="entry name" value="prtT"/>
</dbReference>
<reference evidence="7 8" key="1">
    <citation type="submission" date="2014-06" db="EMBL/GenBank/DDBJ databases">
        <title>Evolutionary Origins and Diversification of the Mycorrhizal Mutualists.</title>
        <authorList>
            <consortium name="DOE Joint Genome Institute"/>
            <consortium name="Mycorrhizal Genomics Consortium"/>
            <person name="Kohler A."/>
            <person name="Kuo A."/>
            <person name="Nagy L.G."/>
            <person name="Floudas D."/>
            <person name="Copeland A."/>
            <person name="Barry K.W."/>
            <person name="Cichocki N."/>
            <person name="Veneault-Fourrey C."/>
            <person name="LaButti K."/>
            <person name="Lindquist E.A."/>
            <person name="Lipzen A."/>
            <person name="Lundell T."/>
            <person name="Morin E."/>
            <person name="Murat C."/>
            <person name="Riley R."/>
            <person name="Ohm R."/>
            <person name="Sun H."/>
            <person name="Tunlid A."/>
            <person name="Henrissat B."/>
            <person name="Grigoriev I.V."/>
            <person name="Hibbett D.S."/>
            <person name="Martin F."/>
        </authorList>
    </citation>
    <scope>NUCLEOTIDE SEQUENCE [LARGE SCALE GENOMIC DNA]</scope>
    <source>
        <strain evidence="7 8">SS14</strain>
    </source>
</reference>
<dbReference type="HOGENOM" id="CLU_012056_0_0_1"/>
<organism evidence="7 8">
    <name type="scientific">Sphaerobolus stellatus (strain SS14)</name>
    <dbReference type="NCBI Taxonomy" id="990650"/>
    <lineage>
        <taxon>Eukaryota</taxon>
        <taxon>Fungi</taxon>
        <taxon>Dikarya</taxon>
        <taxon>Basidiomycota</taxon>
        <taxon>Agaricomycotina</taxon>
        <taxon>Agaricomycetes</taxon>
        <taxon>Phallomycetidae</taxon>
        <taxon>Geastrales</taxon>
        <taxon>Sphaerobolaceae</taxon>
        <taxon>Sphaerobolus</taxon>
    </lineage>
</organism>
<accession>A0A0C9U5C5</accession>
<feature type="compositionally biased region" description="Basic and acidic residues" evidence="6">
    <location>
        <begin position="576"/>
        <end position="585"/>
    </location>
</feature>
<keyword evidence="4" id="KW-0804">Transcription</keyword>
<evidence type="ECO:0000256" key="4">
    <source>
        <dbReference type="ARBA" id="ARBA00023163"/>
    </source>
</evidence>
<keyword evidence="2" id="KW-0805">Transcription regulation</keyword>
<comment type="subcellular location">
    <subcellularLocation>
        <location evidence="1">Nucleus</location>
    </subcellularLocation>
</comment>
<dbReference type="GO" id="GO:0005634">
    <property type="term" value="C:nucleus"/>
    <property type="evidence" value="ECO:0007669"/>
    <property type="project" value="UniProtKB-SubCell"/>
</dbReference>
<proteinExistence type="predicted"/>
<dbReference type="EMBL" id="KN837503">
    <property type="protein sequence ID" value="KIJ24317.1"/>
    <property type="molecule type" value="Genomic_DNA"/>
</dbReference>
<dbReference type="GO" id="GO:0000976">
    <property type="term" value="F:transcription cis-regulatory region binding"/>
    <property type="evidence" value="ECO:0007669"/>
    <property type="project" value="TreeGrafter"/>
</dbReference>
<keyword evidence="3" id="KW-0238">DNA-binding</keyword>
<evidence type="ECO:0000256" key="5">
    <source>
        <dbReference type="ARBA" id="ARBA00023242"/>
    </source>
</evidence>
<dbReference type="GO" id="GO:0000981">
    <property type="term" value="F:DNA-binding transcription factor activity, RNA polymerase II-specific"/>
    <property type="evidence" value="ECO:0007669"/>
    <property type="project" value="TreeGrafter"/>
</dbReference>